<gene>
    <name evidence="2" type="ORF">TRITD_6Av1G179810</name>
</gene>
<dbReference type="PANTHER" id="PTHR36478">
    <property type="entry name" value="OS04G0614237 PROTEIN-RELATED"/>
    <property type="match status" value="1"/>
</dbReference>
<evidence type="ECO:0000313" key="2">
    <source>
        <dbReference type="EMBL" id="VAI48887.1"/>
    </source>
</evidence>
<accession>A0A9R0Y5P0</accession>
<name>A0A9R0Y5P0_TRITD</name>
<dbReference type="Proteomes" id="UP000324705">
    <property type="component" value="Chromosome 6A"/>
</dbReference>
<organism evidence="2 3">
    <name type="scientific">Triticum turgidum subsp. durum</name>
    <name type="common">Durum wheat</name>
    <name type="synonym">Triticum durum</name>
    <dbReference type="NCBI Taxonomy" id="4567"/>
    <lineage>
        <taxon>Eukaryota</taxon>
        <taxon>Viridiplantae</taxon>
        <taxon>Streptophyta</taxon>
        <taxon>Embryophyta</taxon>
        <taxon>Tracheophyta</taxon>
        <taxon>Spermatophyta</taxon>
        <taxon>Magnoliopsida</taxon>
        <taxon>Liliopsida</taxon>
        <taxon>Poales</taxon>
        <taxon>Poaceae</taxon>
        <taxon>BOP clade</taxon>
        <taxon>Pooideae</taxon>
        <taxon>Triticodae</taxon>
        <taxon>Triticeae</taxon>
        <taxon>Triticinae</taxon>
        <taxon>Triticum</taxon>
    </lineage>
</organism>
<dbReference type="EMBL" id="LT934121">
    <property type="protein sequence ID" value="VAI48887.1"/>
    <property type="molecule type" value="Genomic_DNA"/>
</dbReference>
<evidence type="ECO:0000313" key="3">
    <source>
        <dbReference type="Proteomes" id="UP000324705"/>
    </source>
</evidence>
<dbReference type="Gramene" id="TRITD6Av1G179810.2">
    <property type="protein sequence ID" value="TRITD6Av1G179810.2"/>
    <property type="gene ID" value="TRITD6Av1G179810"/>
</dbReference>
<reference evidence="2 3" key="1">
    <citation type="submission" date="2017-09" db="EMBL/GenBank/DDBJ databases">
        <authorList>
            <consortium name="International Durum Wheat Genome Sequencing Consortium (IDWGSC)"/>
            <person name="Milanesi L."/>
        </authorList>
    </citation>
    <scope>NUCLEOTIDE SEQUENCE [LARGE SCALE GENOMIC DNA]</scope>
    <source>
        <strain evidence="3">cv. Svevo</strain>
    </source>
</reference>
<feature type="region of interest" description="Disordered" evidence="1">
    <location>
        <begin position="1"/>
        <end position="41"/>
    </location>
</feature>
<protein>
    <submittedName>
        <fullName evidence="2">Uncharacterized protein</fullName>
    </submittedName>
</protein>
<proteinExistence type="predicted"/>
<sequence>MCSQAPKSLDLDLDLDPSPVPRSLDLDPESQPCPGVTTTAELPDEAENPCLSRFRHRRLLAFLSRQRYDVAFNGLMLQASEPFCLERLQGLVRKGLWEDAIDYLDGFLPAGPRSLHAHAFRNFLLMHHYLASIAAGDESAMDKLRAHHWMQHVVDAWKTKANHTFPRVMAQALLSSEQLRASMDWDGVRREAAYILSRLASRTPELNRPLTLPTCYTKPHQVLPIDVASGLCRRRRVKEQRPHLQPAAVARAILFRGSQRYTRSLANSSFEFIENAKEWFATIMDESLRAGSGKATSLLQQIMKEGAPVAPVSLISPAKSSGTSSLTNAEITKLCIKGLYAPLLLILDGLGAPVSSVCQTLNMTRDAENYGISSVTSPGPEKSQEGACGGFNPRKNPRAELATIDEYLDSKRQRTTGTFGEASMVPVNEVWAEAH</sequence>
<dbReference type="PANTHER" id="PTHR36478:SF20">
    <property type="match status" value="1"/>
</dbReference>
<evidence type="ECO:0000256" key="1">
    <source>
        <dbReference type="SAM" id="MobiDB-lite"/>
    </source>
</evidence>
<keyword evidence="3" id="KW-1185">Reference proteome</keyword>
<dbReference type="OMA" id="HANAYKI"/>
<dbReference type="AlphaFoldDB" id="A0A9R0Y5P0"/>
<feature type="region of interest" description="Disordered" evidence="1">
    <location>
        <begin position="372"/>
        <end position="396"/>
    </location>
</feature>